<feature type="modified residue" description="4-aspartylphosphate" evidence="2">
    <location>
        <position position="112"/>
    </location>
</feature>
<dbReference type="Gene3D" id="3.40.50.2300">
    <property type="match status" value="1"/>
</dbReference>
<dbReference type="SMART" id="SM00448">
    <property type="entry name" value="REC"/>
    <property type="match status" value="1"/>
</dbReference>
<accession>A0ABT5KPC3</accession>
<dbReference type="PROSITE" id="PS50110">
    <property type="entry name" value="RESPONSE_REGULATORY"/>
    <property type="match status" value="1"/>
</dbReference>
<reference evidence="5 6" key="1">
    <citation type="submission" date="2022-10" db="EMBL/GenBank/DDBJ databases">
        <title>paucibacter sp. hw8 Genome sequencing.</title>
        <authorList>
            <person name="Park S."/>
        </authorList>
    </citation>
    <scope>NUCLEOTIDE SEQUENCE [LARGE SCALE GENOMIC DNA]</scope>
    <source>
        <strain evidence="6">hw8</strain>
    </source>
</reference>
<feature type="region of interest" description="Disordered" evidence="3">
    <location>
        <begin position="1"/>
        <end position="29"/>
    </location>
</feature>
<dbReference type="InterPro" id="IPR011006">
    <property type="entry name" value="CheY-like_superfamily"/>
</dbReference>
<feature type="domain" description="Response regulatory" evidence="4">
    <location>
        <begin position="63"/>
        <end position="182"/>
    </location>
</feature>
<dbReference type="Pfam" id="PF00072">
    <property type="entry name" value="Response_reg"/>
    <property type="match status" value="1"/>
</dbReference>
<keyword evidence="6" id="KW-1185">Reference proteome</keyword>
<dbReference type="PANTHER" id="PTHR45339">
    <property type="entry name" value="HYBRID SIGNAL TRANSDUCTION HISTIDINE KINASE J"/>
    <property type="match status" value="1"/>
</dbReference>
<organism evidence="5 6">
    <name type="scientific">Roseateles koreensis</name>
    <dbReference type="NCBI Taxonomy" id="2987526"/>
    <lineage>
        <taxon>Bacteria</taxon>
        <taxon>Pseudomonadati</taxon>
        <taxon>Pseudomonadota</taxon>
        <taxon>Betaproteobacteria</taxon>
        <taxon>Burkholderiales</taxon>
        <taxon>Sphaerotilaceae</taxon>
        <taxon>Roseateles</taxon>
    </lineage>
</organism>
<evidence type="ECO:0000259" key="4">
    <source>
        <dbReference type="PROSITE" id="PS50110"/>
    </source>
</evidence>
<proteinExistence type="predicted"/>
<dbReference type="Proteomes" id="UP001219862">
    <property type="component" value="Unassembled WGS sequence"/>
</dbReference>
<dbReference type="SUPFAM" id="SSF52172">
    <property type="entry name" value="CheY-like"/>
    <property type="match status" value="1"/>
</dbReference>
<evidence type="ECO:0000256" key="1">
    <source>
        <dbReference type="ARBA" id="ARBA00022553"/>
    </source>
</evidence>
<dbReference type="RefSeq" id="WP_273595883.1">
    <property type="nucleotide sequence ID" value="NZ_JAQQXS010000004.1"/>
</dbReference>
<evidence type="ECO:0000256" key="2">
    <source>
        <dbReference type="PROSITE-ProRule" id="PRU00169"/>
    </source>
</evidence>
<evidence type="ECO:0000313" key="6">
    <source>
        <dbReference type="Proteomes" id="UP001219862"/>
    </source>
</evidence>
<dbReference type="PANTHER" id="PTHR45339:SF3">
    <property type="entry name" value="HISTIDINE KINASE"/>
    <property type="match status" value="1"/>
</dbReference>
<dbReference type="EMBL" id="JAQQXS010000004">
    <property type="protein sequence ID" value="MDC8784768.1"/>
    <property type="molecule type" value="Genomic_DNA"/>
</dbReference>
<gene>
    <name evidence="5" type="ORF">PRZ01_06145</name>
</gene>
<dbReference type="InterPro" id="IPR001789">
    <property type="entry name" value="Sig_transdc_resp-reg_receiver"/>
</dbReference>
<protein>
    <submittedName>
        <fullName evidence="5">Response regulator</fullName>
    </submittedName>
</protein>
<evidence type="ECO:0000313" key="5">
    <source>
        <dbReference type="EMBL" id="MDC8784768.1"/>
    </source>
</evidence>
<sequence length="186" mass="19974">MTMQEAVATRCPATLNSSPPTPGPAPHAGAQDLLRTLLRATTDTRQQADLMTEAQEKTRTIPRILLVEDNPINQVVAMEFLSLMGVETCLAANGVEALAACAAEAPDLVLMDIQMPGMDGLECARRLRALQAAGTLGQFPILALTAHALDSDIKASLEAGMDEHLTKPLDFQALRQHLARWVKLPS</sequence>
<dbReference type="CDD" id="cd17546">
    <property type="entry name" value="REC_hyHK_CKI1_RcsC-like"/>
    <property type="match status" value="1"/>
</dbReference>
<evidence type="ECO:0000256" key="3">
    <source>
        <dbReference type="SAM" id="MobiDB-lite"/>
    </source>
</evidence>
<keyword evidence="1 2" id="KW-0597">Phosphoprotein</keyword>
<comment type="caution">
    <text evidence="5">The sequence shown here is derived from an EMBL/GenBank/DDBJ whole genome shotgun (WGS) entry which is preliminary data.</text>
</comment>
<name>A0ABT5KPC3_9BURK</name>